<proteinExistence type="predicted"/>
<dbReference type="EMBL" id="VRUR01000002">
    <property type="protein sequence ID" value="TXN35757.1"/>
    <property type="molecule type" value="Genomic_DNA"/>
</dbReference>
<sequence length="411" mass="46980">MKKVLIIGYVWPEPSTTAAGHRMMQLIHAFKDFGYQITFCSAAVKSEYSIALEAMDVRTTSIQLNHPSFDAFIKEANPDIVVFDRFMIEEQYGWRVAEHAPNALRVLNTEDLHSLRKAREACHKKNEPFSPQRWKEHEMTLREVASIYRSDISLLISSYEMKLLQTEVEIPKNLLMHLPFLLENLSEEAMSKWPPFEERRDFVCIGNGKHAPNIGSIITLKKTIWPLIRKELPKANLFIYGAYLPQHILEMHHPASGFHIKGWAEDLGPVLQNARLSLAPLQFGAGIKGKLIASMQNGTPSITTGIGAEGMHGELPWNGTISNDWEAFAKAAVEQYKNKRKWQTAQANGITIINTMYNREVLKTSLFNQLEQLQQNLETHRSNNFMGRLLQHQIVASTKYMAKWIEEKNRG</sequence>
<gene>
    <name evidence="1" type="ORF">FVB32_14390</name>
</gene>
<dbReference type="Gene3D" id="3.40.50.2000">
    <property type="entry name" value="Glycogen Phosphorylase B"/>
    <property type="match status" value="1"/>
</dbReference>
<dbReference type="GO" id="GO:0016740">
    <property type="term" value="F:transferase activity"/>
    <property type="evidence" value="ECO:0007669"/>
    <property type="project" value="UniProtKB-KW"/>
</dbReference>
<dbReference type="Pfam" id="PF13692">
    <property type="entry name" value="Glyco_trans_1_4"/>
    <property type="match status" value="1"/>
</dbReference>
<organism evidence="1 2">
    <name type="scientific">Flagellimonas hymeniacidonis</name>
    <dbReference type="NCBI Taxonomy" id="2603628"/>
    <lineage>
        <taxon>Bacteria</taxon>
        <taxon>Pseudomonadati</taxon>
        <taxon>Bacteroidota</taxon>
        <taxon>Flavobacteriia</taxon>
        <taxon>Flavobacteriales</taxon>
        <taxon>Flavobacteriaceae</taxon>
        <taxon>Flagellimonas</taxon>
    </lineage>
</organism>
<dbReference type="Proteomes" id="UP000321456">
    <property type="component" value="Unassembled WGS sequence"/>
</dbReference>
<comment type="caution">
    <text evidence="1">The sequence shown here is derived from an EMBL/GenBank/DDBJ whole genome shotgun (WGS) entry which is preliminary data.</text>
</comment>
<dbReference type="SUPFAM" id="SSF53756">
    <property type="entry name" value="UDP-Glycosyltransferase/glycogen phosphorylase"/>
    <property type="match status" value="1"/>
</dbReference>
<dbReference type="RefSeq" id="WP_147744531.1">
    <property type="nucleotide sequence ID" value="NZ_VRUR01000002.1"/>
</dbReference>
<dbReference type="AlphaFoldDB" id="A0A5C8V5G2"/>
<accession>A0A5C8V5G2</accession>
<keyword evidence="2" id="KW-1185">Reference proteome</keyword>
<keyword evidence="1" id="KW-0808">Transferase</keyword>
<reference evidence="1 2" key="1">
    <citation type="submission" date="2019-08" db="EMBL/GenBank/DDBJ databases">
        <title>Professor.</title>
        <authorList>
            <person name="Park J.S."/>
        </authorList>
    </citation>
    <scope>NUCLEOTIDE SEQUENCE [LARGE SCALE GENOMIC DNA]</scope>
    <source>
        <strain evidence="1 2">176CP5-101</strain>
    </source>
</reference>
<evidence type="ECO:0000313" key="2">
    <source>
        <dbReference type="Proteomes" id="UP000321456"/>
    </source>
</evidence>
<protein>
    <submittedName>
        <fullName evidence="1">Glycosyltransferase</fullName>
    </submittedName>
</protein>
<evidence type="ECO:0000313" key="1">
    <source>
        <dbReference type="EMBL" id="TXN35757.1"/>
    </source>
</evidence>
<name>A0A5C8V5G2_9FLAO</name>